<evidence type="ECO:0000256" key="1">
    <source>
        <dbReference type="SAM" id="MobiDB-lite"/>
    </source>
</evidence>
<name>A0ABQ3SYR2_9ACTN</name>
<feature type="region of interest" description="Disordered" evidence="1">
    <location>
        <begin position="89"/>
        <end position="124"/>
    </location>
</feature>
<comment type="caution">
    <text evidence="2">The sequence shown here is derived from an EMBL/GenBank/DDBJ whole genome shotgun (WGS) entry which is preliminary data.</text>
</comment>
<gene>
    <name evidence="2" type="ORF">Snoj_71970</name>
</gene>
<dbReference type="Proteomes" id="UP000613974">
    <property type="component" value="Unassembled WGS sequence"/>
</dbReference>
<reference evidence="3" key="1">
    <citation type="submission" date="2023-07" db="EMBL/GenBank/DDBJ databases">
        <title>Whole genome shotgun sequence of Streptomyces nojiriensis NBRC 13794.</title>
        <authorList>
            <person name="Komaki H."/>
            <person name="Tamura T."/>
        </authorList>
    </citation>
    <scope>NUCLEOTIDE SEQUENCE [LARGE SCALE GENOMIC DNA]</scope>
    <source>
        <strain evidence="3">NBRC 13794</strain>
    </source>
</reference>
<dbReference type="EMBL" id="BNEC01000005">
    <property type="protein sequence ID" value="GHI73279.1"/>
    <property type="molecule type" value="Genomic_DNA"/>
</dbReference>
<evidence type="ECO:0000313" key="3">
    <source>
        <dbReference type="Proteomes" id="UP000613974"/>
    </source>
</evidence>
<feature type="compositionally biased region" description="Basic and acidic residues" evidence="1">
    <location>
        <begin position="1"/>
        <end position="11"/>
    </location>
</feature>
<protein>
    <submittedName>
        <fullName evidence="2">Uncharacterized protein</fullName>
    </submittedName>
</protein>
<keyword evidence="3" id="KW-1185">Reference proteome</keyword>
<accession>A0ABQ3SYR2</accession>
<sequence>MTNVTDDHWTDSSRGAQAGSGKRRAVGRLPEQARRRPSRSPAHARDRIPGEATDQGTPLYTQLAEGWAARGAAVPGLPDPLWQRLASSEHLRRETESTLRQLHLAGEARPVDGSAESVQPEALP</sequence>
<feature type="region of interest" description="Disordered" evidence="1">
    <location>
        <begin position="1"/>
        <end position="57"/>
    </location>
</feature>
<organism evidence="2 3">
    <name type="scientific">Streptomyces nojiriensis</name>
    <dbReference type="NCBI Taxonomy" id="66374"/>
    <lineage>
        <taxon>Bacteria</taxon>
        <taxon>Bacillati</taxon>
        <taxon>Actinomycetota</taxon>
        <taxon>Actinomycetes</taxon>
        <taxon>Kitasatosporales</taxon>
        <taxon>Streptomycetaceae</taxon>
        <taxon>Streptomyces</taxon>
    </lineage>
</organism>
<evidence type="ECO:0000313" key="2">
    <source>
        <dbReference type="EMBL" id="GHI73279.1"/>
    </source>
</evidence>
<proteinExistence type="predicted"/>